<dbReference type="AlphaFoldDB" id="A0A7G5DNE5"/>
<name>A0A7G5DNE5_9PSED</name>
<reference evidence="1 2" key="1">
    <citation type="journal article" date="2020" name="G3 (Bethesda)">
        <title>CeMbio - The Caenorhabditis elegans Microbiome Resource.</title>
        <authorList>
            <person name="Dirksen P."/>
            <person name="Assie A."/>
            <person name="Zimmermann J."/>
            <person name="Zhang F."/>
            <person name="Tietje A.M."/>
            <person name="Marsh S.A."/>
            <person name="Felix M.A."/>
            <person name="Shapira M."/>
            <person name="Kaleta C."/>
            <person name="Schulenburg H."/>
            <person name="Samuel B."/>
        </authorList>
    </citation>
    <scope>NUCLEOTIDE SEQUENCE [LARGE SCALE GENOMIC DNA]</scope>
    <source>
        <strain evidence="1 2">MSPm1</strain>
    </source>
</reference>
<gene>
    <name evidence="1" type="ORF">HS968_25195</name>
</gene>
<sequence length="71" mass="8039">MLKLDLCLSAERPVMNLRSGCVVHGGVMRIRELAALFWRRREGRTGVPNYKDGRVAQTRCPFVGADETKCF</sequence>
<evidence type="ECO:0000313" key="2">
    <source>
        <dbReference type="Proteomes" id="UP000515276"/>
    </source>
</evidence>
<organism evidence="1 2">
    <name type="scientific">Pseudomonas berkeleyensis</name>
    <dbReference type="NCBI Taxonomy" id="2726956"/>
    <lineage>
        <taxon>Bacteria</taxon>
        <taxon>Pseudomonadati</taxon>
        <taxon>Pseudomonadota</taxon>
        <taxon>Gammaproteobacteria</taxon>
        <taxon>Pseudomonadales</taxon>
        <taxon>Pseudomonadaceae</taxon>
        <taxon>Pseudomonas</taxon>
    </lineage>
</organism>
<accession>A0A7G5DNE5</accession>
<dbReference type="EMBL" id="CP059139">
    <property type="protein sequence ID" value="QMV63270.1"/>
    <property type="molecule type" value="Genomic_DNA"/>
</dbReference>
<evidence type="ECO:0000313" key="1">
    <source>
        <dbReference type="EMBL" id="QMV63270.1"/>
    </source>
</evidence>
<proteinExistence type="predicted"/>
<dbReference type="Proteomes" id="UP000515276">
    <property type="component" value="Chromosome"/>
</dbReference>
<protein>
    <submittedName>
        <fullName evidence="1">Uncharacterized protein</fullName>
    </submittedName>
</protein>
<dbReference type="RefSeq" id="WP_182369233.1">
    <property type="nucleotide sequence ID" value="NZ_CP059139.1"/>
</dbReference>
<keyword evidence="2" id="KW-1185">Reference proteome</keyword>